<dbReference type="PANTHER" id="PTHR47642:SF7">
    <property type="entry name" value="ATP-DEPENDENT DNA HELICASE PIF1"/>
    <property type="match status" value="1"/>
</dbReference>
<reference evidence="4" key="1">
    <citation type="submission" date="2020-10" db="EMBL/GenBank/DDBJ databases">
        <authorList>
            <person name="Gilroy R."/>
        </authorList>
    </citation>
    <scope>NUCLEOTIDE SEQUENCE</scope>
    <source>
        <strain evidence="4">D5-748</strain>
    </source>
</reference>
<dbReference type="InterPro" id="IPR010285">
    <property type="entry name" value="DNA_helicase_pif1-like_DEAD"/>
</dbReference>
<name>A0A9D9HBH6_9BACT</name>
<reference evidence="4" key="2">
    <citation type="journal article" date="2021" name="PeerJ">
        <title>Extensive microbial diversity within the chicken gut microbiome revealed by metagenomics and culture.</title>
        <authorList>
            <person name="Gilroy R."/>
            <person name="Ravi A."/>
            <person name="Getino M."/>
            <person name="Pursley I."/>
            <person name="Horton D.L."/>
            <person name="Alikhan N.F."/>
            <person name="Baker D."/>
            <person name="Gharbi K."/>
            <person name="Hall N."/>
            <person name="Watson M."/>
            <person name="Adriaenssens E.M."/>
            <person name="Foster-Nyarko E."/>
            <person name="Jarju S."/>
            <person name="Secka A."/>
            <person name="Antonio M."/>
            <person name="Oren A."/>
            <person name="Chaudhuri R.R."/>
            <person name="La Ragione R."/>
            <person name="Hildebrand F."/>
            <person name="Pallen M.J."/>
        </authorList>
    </citation>
    <scope>NUCLEOTIDE SEQUENCE</scope>
    <source>
        <strain evidence="4">D5-748</strain>
    </source>
</reference>
<dbReference type="GO" id="GO:0003676">
    <property type="term" value="F:nucleic acid binding"/>
    <property type="evidence" value="ECO:0007669"/>
    <property type="project" value="InterPro"/>
</dbReference>
<protein>
    <submittedName>
        <fullName evidence="4">AAA family ATPase</fullName>
    </submittedName>
</protein>
<evidence type="ECO:0000256" key="2">
    <source>
        <dbReference type="SAM" id="Phobius"/>
    </source>
</evidence>
<dbReference type="InterPro" id="IPR002121">
    <property type="entry name" value="HRDC_dom"/>
</dbReference>
<dbReference type="InterPro" id="IPR010997">
    <property type="entry name" value="HRDC-like_sf"/>
</dbReference>
<dbReference type="InterPro" id="IPR027417">
    <property type="entry name" value="P-loop_NTPase"/>
</dbReference>
<keyword evidence="2" id="KW-1133">Transmembrane helix</keyword>
<dbReference type="PROSITE" id="PS50967">
    <property type="entry name" value="HRDC"/>
    <property type="match status" value="1"/>
</dbReference>
<dbReference type="Gene3D" id="3.40.50.300">
    <property type="entry name" value="P-loop containing nucleotide triphosphate hydrolases"/>
    <property type="match status" value="2"/>
</dbReference>
<dbReference type="GO" id="GO:0000166">
    <property type="term" value="F:nucleotide binding"/>
    <property type="evidence" value="ECO:0007669"/>
    <property type="project" value="InterPro"/>
</dbReference>
<dbReference type="AlphaFoldDB" id="A0A9D9HBH6"/>
<accession>A0A9D9HBH6</accession>
<dbReference type="Pfam" id="PF00570">
    <property type="entry name" value="HRDC"/>
    <property type="match status" value="1"/>
</dbReference>
<dbReference type="SMART" id="SM00341">
    <property type="entry name" value="HRDC"/>
    <property type="match status" value="1"/>
</dbReference>
<feature type="compositionally biased region" description="Polar residues" evidence="1">
    <location>
        <begin position="764"/>
        <end position="775"/>
    </location>
</feature>
<dbReference type="GO" id="GO:0003678">
    <property type="term" value="F:DNA helicase activity"/>
    <property type="evidence" value="ECO:0007669"/>
    <property type="project" value="InterPro"/>
</dbReference>
<dbReference type="Gene3D" id="2.30.30.940">
    <property type="match status" value="1"/>
</dbReference>
<dbReference type="EMBL" id="JADIMO010000044">
    <property type="protein sequence ID" value="MBO8444839.1"/>
    <property type="molecule type" value="Genomic_DNA"/>
</dbReference>
<keyword evidence="2" id="KW-0812">Transmembrane</keyword>
<dbReference type="CDD" id="cd18809">
    <property type="entry name" value="SF1_C_RecD"/>
    <property type="match status" value="1"/>
</dbReference>
<dbReference type="SUPFAM" id="SSF47819">
    <property type="entry name" value="HRDC-like"/>
    <property type="match status" value="1"/>
</dbReference>
<dbReference type="InterPro" id="IPR044876">
    <property type="entry name" value="HRDC_dom_sf"/>
</dbReference>
<feature type="domain" description="HRDC" evidence="3">
    <location>
        <begin position="675"/>
        <end position="755"/>
    </location>
</feature>
<evidence type="ECO:0000259" key="3">
    <source>
        <dbReference type="PROSITE" id="PS50967"/>
    </source>
</evidence>
<feature type="region of interest" description="Disordered" evidence="1">
    <location>
        <begin position="760"/>
        <end position="780"/>
    </location>
</feature>
<proteinExistence type="predicted"/>
<evidence type="ECO:0000313" key="4">
    <source>
        <dbReference type="EMBL" id="MBO8444839.1"/>
    </source>
</evidence>
<dbReference type="Gene3D" id="1.10.10.60">
    <property type="entry name" value="Homeodomain-like"/>
    <property type="match status" value="1"/>
</dbReference>
<dbReference type="InterPro" id="IPR003593">
    <property type="entry name" value="AAA+_ATPase"/>
</dbReference>
<gene>
    <name evidence="4" type="ORF">IAC23_03970</name>
</gene>
<dbReference type="Pfam" id="PF05970">
    <property type="entry name" value="PIF1"/>
    <property type="match status" value="1"/>
</dbReference>
<organism evidence="4 5">
    <name type="scientific">Candidatus Cryptobacteroides merdavium</name>
    <dbReference type="NCBI Taxonomy" id="2840769"/>
    <lineage>
        <taxon>Bacteria</taxon>
        <taxon>Pseudomonadati</taxon>
        <taxon>Bacteroidota</taxon>
        <taxon>Bacteroidia</taxon>
        <taxon>Bacteroidales</taxon>
        <taxon>Candidatus Cryptobacteroides</taxon>
    </lineage>
</organism>
<keyword evidence="2" id="KW-0472">Membrane</keyword>
<feature type="region of interest" description="Disordered" evidence="1">
    <location>
        <begin position="613"/>
        <end position="670"/>
    </location>
</feature>
<dbReference type="SMART" id="SM00382">
    <property type="entry name" value="AAA"/>
    <property type="match status" value="1"/>
</dbReference>
<dbReference type="InterPro" id="IPR051055">
    <property type="entry name" value="PIF1_helicase"/>
</dbReference>
<dbReference type="FunFam" id="3.40.50.300:FF:001498">
    <property type="entry name" value="ATP-dependent DNA helicase"/>
    <property type="match status" value="1"/>
</dbReference>
<dbReference type="GO" id="GO:0006281">
    <property type="term" value="P:DNA repair"/>
    <property type="evidence" value="ECO:0007669"/>
    <property type="project" value="InterPro"/>
</dbReference>
<dbReference type="GO" id="GO:0000723">
    <property type="term" value="P:telomere maintenance"/>
    <property type="evidence" value="ECO:0007669"/>
    <property type="project" value="InterPro"/>
</dbReference>
<evidence type="ECO:0000256" key="1">
    <source>
        <dbReference type="SAM" id="MobiDB-lite"/>
    </source>
</evidence>
<feature type="transmembrane region" description="Helical" evidence="2">
    <location>
        <begin position="46"/>
        <end position="68"/>
    </location>
</feature>
<comment type="caution">
    <text evidence="4">The sequence shown here is derived from an EMBL/GenBank/DDBJ whole genome shotgun (WGS) entry which is preliminary data.</text>
</comment>
<evidence type="ECO:0000313" key="5">
    <source>
        <dbReference type="Proteomes" id="UP000823619"/>
    </source>
</evidence>
<dbReference type="SUPFAM" id="SSF52540">
    <property type="entry name" value="P-loop containing nucleoside triphosphate hydrolases"/>
    <property type="match status" value="2"/>
</dbReference>
<dbReference type="PANTHER" id="PTHR47642">
    <property type="entry name" value="ATP-DEPENDENT DNA HELICASE"/>
    <property type="match status" value="1"/>
</dbReference>
<sequence>MGQNEELDLAWSFIENTGTHLFLTGRAGTGKTTFLRRLKERSPKRMVVLAPTGIAAINAGGMTIHSFFQFPFAPYVPETSFSAGGAKYNFRFGKEKVKLIRSIDLLVIDEISMVRADLMDAMDNVLRRYRNRNLPFGGVQLLMIGDLQQLAPVIKDDEWLMLKDHYETPYFFSSHALRATEYCTIELKTVYRQNDSEFLDLLNCIRENRCSEQVLNTLNNRYIPDFRPTKEDGWIRLVTHNHQAQRINSDELALLPGRTYVFTAETEGKFPEYSFPTEESLKLKKGAQVMFVKNDTSGEHKYFNGMIGEVTDISSDMIEVRSRDNDDVFVLQKEEWTNARYVLDEDSKEIREEIEGIFRQYPVKLAWAITIHKSQGLTFDRAVIDASASFAHGQTYVALSRCRTLEGLVLSSRISARAVINDNAVKEFTENARRTAPDSGRIRSLEKAYFCDLLSGLFDFQPIFFAMKRYVRIADEYFYRLYPQQIAIYRDTEQDFSTSVMEVSRKFKAQYSRMTDASDDYASDTALQGRIHSGAVYFKERLETALKVFEDILVNSDNKEVKKRLKEAAGELLSGLNMKIKLLDSVIGDGFRTAAYLKRKAIISLEEVPDKKRRPKKKALDRAASGTGTGSAKEDVPSATRDTGLHAEGGNIAARNSSRDRKPTAIMSRTEVPSDILHPELYRRLIAWRNAEAASQGVPVYIIIQQKAILGIANLLPTSSQALGLIPYFGKRGAEKYGARILELVNEYCREKGIATEESLFNDKASQGHTASEDNPVSEKKYTLEEKRTDHGNAYLPWSEDDDRQIRLLYEEGKNINQLSELFKRTKGSIKSRLKKLGLID</sequence>
<dbReference type="Gene3D" id="1.10.150.80">
    <property type="entry name" value="HRDC domain"/>
    <property type="match status" value="1"/>
</dbReference>
<dbReference type="Proteomes" id="UP000823619">
    <property type="component" value="Unassembled WGS sequence"/>
</dbReference>